<protein>
    <recommendedName>
        <fullName evidence="1">Anaphase-promoting complex subunit 2</fullName>
    </recommendedName>
</protein>
<evidence type="ECO:0000259" key="8">
    <source>
        <dbReference type="PROSITE" id="PS50069"/>
    </source>
</evidence>
<name>A0A8D8R059_9HEMI</name>
<proteinExistence type="inferred from homology"/>
<dbReference type="PANTHER" id="PTHR45957:SF1">
    <property type="entry name" value="ANAPHASE-PROMOTING COMPLEX SUBUNIT 2"/>
    <property type="match status" value="1"/>
</dbReference>
<dbReference type="Pfam" id="PF25773">
    <property type="entry name" value="TPR_ANAPC2"/>
    <property type="match status" value="1"/>
</dbReference>
<evidence type="ECO:0000313" key="9">
    <source>
        <dbReference type="EMBL" id="CAG6640837.1"/>
    </source>
</evidence>
<feature type="compositionally biased region" description="Polar residues" evidence="7">
    <location>
        <begin position="329"/>
        <end position="338"/>
    </location>
</feature>
<feature type="compositionally biased region" description="Basic and acidic residues" evidence="7">
    <location>
        <begin position="298"/>
        <end position="309"/>
    </location>
</feature>
<evidence type="ECO:0000256" key="1">
    <source>
        <dbReference type="ARBA" id="ARBA00016068"/>
    </source>
</evidence>
<evidence type="ECO:0000256" key="5">
    <source>
        <dbReference type="ARBA" id="ARBA00023306"/>
    </source>
</evidence>
<organism evidence="9">
    <name type="scientific">Cacopsylla melanoneura</name>
    <dbReference type="NCBI Taxonomy" id="428564"/>
    <lineage>
        <taxon>Eukaryota</taxon>
        <taxon>Metazoa</taxon>
        <taxon>Ecdysozoa</taxon>
        <taxon>Arthropoda</taxon>
        <taxon>Hexapoda</taxon>
        <taxon>Insecta</taxon>
        <taxon>Pterygota</taxon>
        <taxon>Neoptera</taxon>
        <taxon>Paraneoptera</taxon>
        <taxon>Hemiptera</taxon>
        <taxon>Sternorrhyncha</taxon>
        <taxon>Psylloidea</taxon>
        <taxon>Psyllidae</taxon>
        <taxon>Psyllinae</taxon>
        <taxon>Cacopsylla</taxon>
    </lineage>
</organism>
<comment type="similarity">
    <text evidence="6">Belongs to the cullin family.</text>
</comment>
<dbReference type="EMBL" id="HBUF01114254">
    <property type="protein sequence ID" value="CAG6640837.1"/>
    <property type="molecule type" value="Transcribed_RNA"/>
</dbReference>
<dbReference type="InterPro" id="IPR036317">
    <property type="entry name" value="Cullin_homology_sf"/>
</dbReference>
<evidence type="ECO:0000256" key="3">
    <source>
        <dbReference type="ARBA" id="ARBA00022776"/>
    </source>
</evidence>
<dbReference type="AlphaFoldDB" id="A0A8D8R059"/>
<evidence type="ECO:0000256" key="2">
    <source>
        <dbReference type="ARBA" id="ARBA00022618"/>
    </source>
</evidence>
<feature type="domain" description="Cullin family profile" evidence="8">
    <location>
        <begin position="500"/>
        <end position="730"/>
    </location>
</feature>
<dbReference type="Pfam" id="PF26557">
    <property type="entry name" value="Cullin_AB"/>
    <property type="match status" value="1"/>
</dbReference>
<dbReference type="InterPro" id="IPR036388">
    <property type="entry name" value="WH-like_DNA-bd_sf"/>
</dbReference>
<keyword evidence="2" id="KW-0132">Cell division</keyword>
<evidence type="ECO:0000256" key="7">
    <source>
        <dbReference type="SAM" id="MobiDB-lite"/>
    </source>
</evidence>
<dbReference type="GO" id="GO:0031625">
    <property type="term" value="F:ubiquitin protein ligase binding"/>
    <property type="evidence" value="ECO:0007669"/>
    <property type="project" value="InterPro"/>
</dbReference>
<dbReference type="InterPro" id="IPR014786">
    <property type="entry name" value="ANAPC2_C"/>
</dbReference>
<dbReference type="GO" id="GO:0007091">
    <property type="term" value="P:metaphase/anaphase transition of mitotic cell cycle"/>
    <property type="evidence" value="ECO:0007669"/>
    <property type="project" value="TreeGrafter"/>
</dbReference>
<dbReference type="Gene3D" id="1.10.10.10">
    <property type="entry name" value="Winged helix-like DNA-binding domain superfamily/Winged helix DNA-binding domain"/>
    <property type="match status" value="1"/>
</dbReference>
<evidence type="ECO:0000256" key="6">
    <source>
        <dbReference type="PROSITE-ProRule" id="PRU00330"/>
    </source>
</evidence>
<reference evidence="9" key="1">
    <citation type="submission" date="2021-05" db="EMBL/GenBank/DDBJ databases">
        <authorList>
            <person name="Alioto T."/>
            <person name="Alioto T."/>
            <person name="Gomez Garrido J."/>
        </authorList>
    </citation>
    <scope>NUCLEOTIDE SEQUENCE</scope>
</reference>
<dbReference type="InterPro" id="IPR059120">
    <property type="entry name" value="Cullin-like_AB"/>
</dbReference>
<dbReference type="InterPro" id="IPR016158">
    <property type="entry name" value="Cullin_homology"/>
</dbReference>
<dbReference type="Gene3D" id="1.20.1310.10">
    <property type="entry name" value="Cullin Repeats"/>
    <property type="match status" value="1"/>
</dbReference>
<accession>A0A8D8R059</accession>
<keyword evidence="3" id="KW-0498">Mitosis</keyword>
<dbReference type="GO" id="GO:0070979">
    <property type="term" value="P:protein K11-linked ubiquitination"/>
    <property type="evidence" value="ECO:0007669"/>
    <property type="project" value="TreeGrafter"/>
</dbReference>
<dbReference type="InterPro" id="IPR057975">
    <property type="entry name" value="TPR_ANAPC2"/>
</dbReference>
<dbReference type="InterPro" id="IPR036390">
    <property type="entry name" value="WH_DNA-bd_sf"/>
</dbReference>
<dbReference type="Pfam" id="PF08672">
    <property type="entry name" value="ANAPC2"/>
    <property type="match status" value="1"/>
</dbReference>
<keyword evidence="4" id="KW-0833">Ubl conjugation pathway</keyword>
<keyword evidence="5" id="KW-0131">Cell cycle</keyword>
<sequence>MSGGDVDDVLWDKICFAFPIIMGKTPDSNNPCSDENFHSICLEIRRHTLHEDLEDLILKNVQDELLNNVVPTFWSYFDKTKCTTNFEGFRKFTDGIFYLAKQLRLFMVHVRPIEKLRNIAGYKRNLYGYEDIEISFHVILKAALLSKLPKDHDTVTTYFYKHSFSSFVNQNANSSLNSSQGSTGSSTTCKGCTLDLEMCKCESIVDLFYKVNKVLLSLGILEQLTGNVITNLIHKHIEKYVEEMCTGSFDRSYIETLEQWLENVVIVWLSRIYAPDQFINLNSISPKGKSQKSSDTNNESKSDQKMDETSKDEDMDTTNSSEKELCHTSPVQSKTKLPSDTVEGRAKLRTNHEVIFEENKQRLMYLLYETYTRLRIDQLFNIIIEYPESGPAVDDLRKCLQKVNLRSTLTGKLQMSLETRLLHPGVNTCDILTAYISAIRALKQLDPSGVLLETVTKPIRQYLRNRDDTIRCVVHSLTEEGPTDLAEELVSGSATVQTSEDADDIADWEHWLPDPVDADPSSNSKSRRTSDIITMLVNVYGSKELFVNEYRTLLADRLLSNFTYRTEKEIRYLELLKLRFGDSLLHCCEVMLKDIYDSKRINAHLHTDTSFVFDNQQFPVTAMIVSAQFWPTFKDETLELPELIKEHFAVYTKAFEAFKGNRTLNWKPHLGLVKLEIELKSGRILNLSVSPTHAAIISHFENKPEWTIDELSVALSVSATVLRRKITFWQSQGLIREVASDKFCLIEEESNESPSKNKNNTVPELVCEDEEAESAMASAHELREEELQVFWTYIVGMLTNLDGLPLERIHQMLKMFASQGPPSSMECSLQELRKFLDRKVHEHKLLFSGSYYRLPKS</sequence>
<dbReference type="PANTHER" id="PTHR45957">
    <property type="entry name" value="ANAPHASE-PROMOTING COMPLEX SUBUNIT 2"/>
    <property type="match status" value="1"/>
</dbReference>
<dbReference type="SMART" id="SM01013">
    <property type="entry name" value="APC2"/>
    <property type="match status" value="1"/>
</dbReference>
<dbReference type="SUPFAM" id="SSF75632">
    <property type="entry name" value="Cullin homology domain"/>
    <property type="match status" value="1"/>
</dbReference>
<dbReference type="Gene3D" id="3.30.230.130">
    <property type="entry name" value="Cullin, Chain C, Domain 2"/>
    <property type="match status" value="1"/>
</dbReference>
<dbReference type="GO" id="GO:0051301">
    <property type="term" value="P:cell division"/>
    <property type="evidence" value="ECO:0007669"/>
    <property type="project" value="UniProtKB-KW"/>
</dbReference>
<dbReference type="InterPro" id="IPR044554">
    <property type="entry name" value="ANAPC2"/>
</dbReference>
<dbReference type="SUPFAM" id="SSF46785">
    <property type="entry name" value="Winged helix' DNA-binding domain"/>
    <property type="match status" value="1"/>
</dbReference>
<dbReference type="SMART" id="SM00182">
    <property type="entry name" value="CULLIN"/>
    <property type="match status" value="1"/>
</dbReference>
<dbReference type="PROSITE" id="PS50069">
    <property type="entry name" value="CULLIN_2"/>
    <property type="match status" value="1"/>
</dbReference>
<dbReference type="GO" id="GO:0005680">
    <property type="term" value="C:anaphase-promoting complex"/>
    <property type="evidence" value="ECO:0007669"/>
    <property type="project" value="TreeGrafter"/>
</dbReference>
<dbReference type="GO" id="GO:0006511">
    <property type="term" value="P:ubiquitin-dependent protein catabolic process"/>
    <property type="evidence" value="ECO:0007669"/>
    <property type="project" value="InterPro"/>
</dbReference>
<feature type="region of interest" description="Disordered" evidence="7">
    <location>
        <begin position="285"/>
        <end position="343"/>
    </location>
</feature>
<evidence type="ECO:0000256" key="4">
    <source>
        <dbReference type="ARBA" id="ARBA00022786"/>
    </source>
</evidence>